<proteinExistence type="predicted"/>
<evidence type="ECO:0000256" key="1">
    <source>
        <dbReference type="ARBA" id="ARBA00004167"/>
    </source>
</evidence>
<reference evidence="6" key="1">
    <citation type="journal article" date="2021" name="Nat. Commun.">
        <title>Genetic determinants of endophytism in the Arabidopsis root mycobiome.</title>
        <authorList>
            <person name="Mesny F."/>
            <person name="Miyauchi S."/>
            <person name="Thiergart T."/>
            <person name="Pickel B."/>
            <person name="Atanasova L."/>
            <person name="Karlsson M."/>
            <person name="Huettel B."/>
            <person name="Barry K.W."/>
            <person name="Haridas S."/>
            <person name="Chen C."/>
            <person name="Bauer D."/>
            <person name="Andreopoulos W."/>
            <person name="Pangilinan J."/>
            <person name="LaButti K."/>
            <person name="Riley R."/>
            <person name="Lipzen A."/>
            <person name="Clum A."/>
            <person name="Drula E."/>
            <person name="Henrissat B."/>
            <person name="Kohler A."/>
            <person name="Grigoriev I.V."/>
            <person name="Martin F.M."/>
            <person name="Hacquard S."/>
        </authorList>
    </citation>
    <scope>NUCLEOTIDE SEQUENCE</scope>
    <source>
        <strain evidence="6">MPI-CAGE-CH-0243</strain>
    </source>
</reference>
<keyword evidence="7" id="KW-1185">Reference proteome</keyword>
<name>A0A9P9D548_9PLEO</name>
<keyword evidence="4" id="KW-0472">Membrane</keyword>
<evidence type="ECO:0008006" key="8">
    <source>
        <dbReference type="Google" id="ProtNLM"/>
    </source>
</evidence>
<keyword evidence="2" id="KW-0812">Transmembrane</keyword>
<dbReference type="GO" id="GO:0032469">
    <property type="term" value="P:endoplasmic reticulum calcium ion homeostasis"/>
    <property type="evidence" value="ECO:0007669"/>
    <property type="project" value="InterPro"/>
</dbReference>
<evidence type="ECO:0000313" key="6">
    <source>
        <dbReference type="EMBL" id="KAH7112866.1"/>
    </source>
</evidence>
<dbReference type="GO" id="GO:0016020">
    <property type="term" value="C:membrane"/>
    <property type="evidence" value="ECO:0007669"/>
    <property type="project" value="UniProtKB-SubCell"/>
</dbReference>
<evidence type="ECO:0000256" key="2">
    <source>
        <dbReference type="ARBA" id="ARBA00022692"/>
    </source>
</evidence>
<dbReference type="OrthoDB" id="10039147at2759"/>
<evidence type="ECO:0000256" key="3">
    <source>
        <dbReference type="ARBA" id="ARBA00022989"/>
    </source>
</evidence>
<keyword evidence="3" id="KW-1133">Transmembrane helix</keyword>
<dbReference type="InterPro" id="IPR012879">
    <property type="entry name" value="CCDC47"/>
</dbReference>
<evidence type="ECO:0000256" key="5">
    <source>
        <dbReference type="SAM" id="MobiDB-lite"/>
    </source>
</evidence>
<feature type="compositionally biased region" description="Basic and acidic residues" evidence="5">
    <location>
        <begin position="391"/>
        <end position="438"/>
    </location>
</feature>
<dbReference type="EMBL" id="JAGMWT010000020">
    <property type="protein sequence ID" value="KAH7112866.1"/>
    <property type="molecule type" value="Genomic_DNA"/>
</dbReference>
<dbReference type="GO" id="GO:0005783">
    <property type="term" value="C:endoplasmic reticulum"/>
    <property type="evidence" value="ECO:0007669"/>
    <property type="project" value="InterPro"/>
</dbReference>
<sequence>MADFVKGIFGGQKPVKAPAPGDDDFADYAGAPEPEPASLAAFTTTTPPPAIPTSTVGQVPYTKWYRVWERTTIDDFKLEMYILPFLFVVVAVHVWGTRKNRSKARGWIRAHAPILQQEFAQVGYTRPQASADDVTAEGLGQANEKALKEASDPDKLLKEKKADEYFAYATGRQNIAFIDFKLTLAKRFNPLMQWGEVLIGLFFESMPATKERLEATSYVFDGKENKIAPYYGKGEEKKVGNSTFDGFVWAVVHKDLMKQLREDRYDLSLTSTKDHAKLPLWTTVMSENAEITEKLLTPELIKAVHDAGDKFEALIVTDQPMDQPKKLDETVPRKRINLSLKLGSSYEDTLPIFQYFVRLPDHLVSTAHFRPEAMRRIKQTRDDQIAKIRKLDDDEKSEERRLQGEKAKREKRDQMLGRMTADEQRKYLEKEREREGKRREKRKTMKA</sequence>
<dbReference type="Proteomes" id="UP000700596">
    <property type="component" value="Unassembled WGS sequence"/>
</dbReference>
<dbReference type="PANTHER" id="PTHR12883:SF0">
    <property type="entry name" value="PAT COMPLEX SUBUNIT CCDC47"/>
    <property type="match status" value="1"/>
</dbReference>
<gene>
    <name evidence="6" type="ORF">B0J11DRAFT_542130</name>
</gene>
<evidence type="ECO:0000313" key="7">
    <source>
        <dbReference type="Proteomes" id="UP000700596"/>
    </source>
</evidence>
<protein>
    <recommendedName>
        <fullName evidence="8">DUF1682-domain-containing protein</fullName>
    </recommendedName>
</protein>
<dbReference type="PANTHER" id="PTHR12883">
    <property type="entry name" value="ADIPOCYTE-SPECIFIC PROTEIN 4-RELATED"/>
    <property type="match status" value="1"/>
</dbReference>
<dbReference type="GO" id="GO:0005509">
    <property type="term" value="F:calcium ion binding"/>
    <property type="evidence" value="ECO:0007669"/>
    <property type="project" value="InterPro"/>
</dbReference>
<organism evidence="6 7">
    <name type="scientific">Dendryphion nanum</name>
    <dbReference type="NCBI Taxonomy" id="256645"/>
    <lineage>
        <taxon>Eukaryota</taxon>
        <taxon>Fungi</taxon>
        <taxon>Dikarya</taxon>
        <taxon>Ascomycota</taxon>
        <taxon>Pezizomycotina</taxon>
        <taxon>Dothideomycetes</taxon>
        <taxon>Pleosporomycetidae</taxon>
        <taxon>Pleosporales</taxon>
        <taxon>Torulaceae</taxon>
        <taxon>Dendryphion</taxon>
    </lineage>
</organism>
<dbReference type="AlphaFoldDB" id="A0A9P9D548"/>
<evidence type="ECO:0000256" key="4">
    <source>
        <dbReference type="ARBA" id="ARBA00023136"/>
    </source>
</evidence>
<accession>A0A9P9D548</accession>
<comment type="subcellular location">
    <subcellularLocation>
        <location evidence="1">Membrane</location>
        <topology evidence="1">Single-pass membrane protein</topology>
    </subcellularLocation>
</comment>
<feature type="region of interest" description="Disordered" evidence="5">
    <location>
        <begin position="391"/>
        <end position="447"/>
    </location>
</feature>
<dbReference type="Pfam" id="PF07946">
    <property type="entry name" value="CCDC47"/>
    <property type="match status" value="1"/>
</dbReference>
<comment type="caution">
    <text evidence="6">The sequence shown here is derived from an EMBL/GenBank/DDBJ whole genome shotgun (WGS) entry which is preliminary data.</text>
</comment>